<dbReference type="RefSeq" id="WP_190463111.1">
    <property type="nucleotide sequence ID" value="NZ_JACJPW010000011.1"/>
</dbReference>
<proteinExistence type="predicted"/>
<sequence>MEKLEKDFCFCTLALGSKYHALAKQLAGDLEKYSPGTKLVIYTENPAEFKEEKNILAFQHQQQGILHCYNDKRFVVEKALSLFRVVINIDADTRIKEKIPEDIKFEPGIFGRNEDLLDHIKKNRPANLQIIKNVASKLNIDCEKAKWIGESLYIVVRDNDREKEFIKNWGIIGSYLELKGMHSGEGNAMGLAAAKVGWNITKSESWEKLNKIRQHLDASYGKKQKTFWEIFKRKLGYHYRLNKARLAALKDFDFYYR</sequence>
<evidence type="ECO:0000313" key="2">
    <source>
        <dbReference type="Proteomes" id="UP000641646"/>
    </source>
</evidence>
<comment type="caution">
    <text evidence="1">The sequence shown here is derived from an EMBL/GenBank/DDBJ whole genome shotgun (WGS) entry which is preliminary data.</text>
</comment>
<dbReference type="EMBL" id="JACJPW010000011">
    <property type="protein sequence ID" value="MBD2180668.1"/>
    <property type="molecule type" value="Genomic_DNA"/>
</dbReference>
<keyword evidence="2" id="KW-1185">Reference proteome</keyword>
<name>A0A926ZF18_9CYAN</name>
<protein>
    <submittedName>
        <fullName evidence="1">Uncharacterized protein</fullName>
    </submittedName>
</protein>
<reference evidence="1" key="1">
    <citation type="journal article" date="2015" name="ISME J.">
        <title>Draft Genome Sequence of Streptomyces incarnatus NRRL8089, which Produces the Nucleoside Antibiotic Sinefungin.</title>
        <authorList>
            <person name="Oshima K."/>
            <person name="Hattori M."/>
            <person name="Shimizu H."/>
            <person name="Fukuda K."/>
            <person name="Nemoto M."/>
            <person name="Inagaki K."/>
            <person name="Tamura T."/>
        </authorList>
    </citation>
    <scope>NUCLEOTIDE SEQUENCE</scope>
    <source>
        <strain evidence="1">FACHB-1375</strain>
    </source>
</reference>
<evidence type="ECO:0000313" key="1">
    <source>
        <dbReference type="EMBL" id="MBD2180668.1"/>
    </source>
</evidence>
<organism evidence="1 2">
    <name type="scientific">Aerosakkonema funiforme FACHB-1375</name>
    <dbReference type="NCBI Taxonomy" id="2949571"/>
    <lineage>
        <taxon>Bacteria</taxon>
        <taxon>Bacillati</taxon>
        <taxon>Cyanobacteriota</taxon>
        <taxon>Cyanophyceae</taxon>
        <taxon>Oscillatoriophycideae</taxon>
        <taxon>Aerosakkonematales</taxon>
        <taxon>Aerosakkonemataceae</taxon>
        <taxon>Aerosakkonema</taxon>
    </lineage>
</organism>
<accession>A0A926ZF18</accession>
<reference evidence="1" key="2">
    <citation type="submission" date="2020-08" db="EMBL/GenBank/DDBJ databases">
        <authorList>
            <person name="Chen M."/>
            <person name="Teng W."/>
            <person name="Zhao L."/>
            <person name="Hu C."/>
            <person name="Zhou Y."/>
            <person name="Han B."/>
            <person name="Song L."/>
            <person name="Shu W."/>
        </authorList>
    </citation>
    <scope>NUCLEOTIDE SEQUENCE</scope>
    <source>
        <strain evidence="1">FACHB-1375</strain>
    </source>
</reference>
<gene>
    <name evidence="1" type="ORF">H6G03_06060</name>
</gene>
<dbReference type="Proteomes" id="UP000641646">
    <property type="component" value="Unassembled WGS sequence"/>
</dbReference>
<dbReference type="AlphaFoldDB" id="A0A926ZF18"/>